<evidence type="ECO:0000259" key="2">
    <source>
        <dbReference type="Pfam" id="PF00534"/>
    </source>
</evidence>
<comment type="caution">
    <text evidence="3">The sequence shown here is derived from an EMBL/GenBank/DDBJ whole genome shotgun (WGS) entry which is preliminary data.</text>
</comment>
<evidence type="ECO:0000313" key="3">
    <source>
        <dbReference type="EMBL" id="OGC54962.1"/>
    </source>
</evidence>
<dbReference type="PANTHER" id="PTHR46401:SF2">
    <property type="entry name" value="GLYCOSYLTRANSFERASE WBBK-RELATED"/>
    <property type="match status" value="1"/>
</dbReference>
<dbReference type="InterPro" id="IPR001296">
    <property type="entry name" value="Glyco_trans_1"/>
</dbReference>
<sequence>MKVLFQVRSDLFKRRGGDTVQVENTAKSLEKLGVSVDISSSNSLDLSMYDLVHIFQLDWTCEPYLQAMNAKKNGLSLVLSPIHHSEAEVKRFEDTERYDLRRIVNPLFRSQESRDVLKNVYRALFEFDTSKIYPTFLSIKDGYRNEQREVLNASDLVLVQTEIEARDVERDFNTKVEWKKIVNGVGEMFYKEDRKSTLEGDNNIVTVGRIEARKNQLRIIEAVDRLRKEGENLKLIIVGLFNERNFEYSLRVREKIKEYEWITYIQKIEYDKMPELYKDCKVCVSASWFETSGLTLLEALFCYCNVVASGERAREYLGENAFYCDPNDIDSIKKALKEAFYSERPEIDDSFRKTYTWDEVARNTLEAYNYVLNKTL</sequence>
<evidence type="ECO:0000313" key="4">
    <source>
        <dbReference type="Proteomes" id="UP000176504"/>
    </source>
</evidence>
<dbReference type="SUPFAM" id="SSF53756">
    <property type="entry name" value="UDP-Glycosyltransferase/glycogen phosphorylase"/>
    <property type="match status" value="1"/>
</dbReference>
<dbReference type="Gene3D" id="3.40.50.2000">
    <property type="entry name" value="Glycogen Phosphorylase B"/>
    <property type="match status" value="1"/>
</dbReference>
<evidence type="ECO:0000256" key="1">
    <source>
        <dbReference type="ARBA" id="ARBA00022679"/>
    </source>
</evidence>
<accession>A0A1F4VCI8</accession>
<dbReference type="EMBL" id="MEVI01000003">
    <property type="protein sequence ID" value="OGC54962.1"/>
    <property type="molecule type" value="Genomic_DNA"/>
</dbReference>
<dbReference type="GO" id="GO:0016757">
    <property type="term" value="F:glycosyltransferase activity"/>
    <property type="evidence" value="ECO:0007669"/>
    <property type="project" value="InterPro"/>
</dbReference>
<reference evidence="3 4" key="1">
    <citation type="journal article" date="2016" name="Nat. Commun.">
        <title>Thousands of microbial genomes shed light on interconnected biogeochemical processes in an aquifer system.</title>
        <authorList>
            <person name="Anantharaman K."/>
            <person name="Brown C.T."/>
            <person name="Hug L.A."/>
            <person name="Sharon I."/>
            <person name="Castelle C.J."/>
            <person name="Probst A.J."/>
            <person name="Thomas B.C."/>
            <person name="Singh A."/>
            <person name="Wilkins M.J."/>
            <person name="Karaoz U."/>
            <person name="Brodie E.L."/>
            <person name="Williams K.H."/>
            <person name="Hubbard S.S."/>
            <person name="Banfield J.F."/>
        </authorList>
    </citation>
    <scope>NUCLEOTIDE SEQUENCE [LARGE SCALE GENOMIC DNA]</scope>
</reference>
<gene>
    <name evidence="3" type="ORF">A3A78_03200</name>
</gene>
<dbReference type="PANTHER" id="PTHR46401">
    <property type="entry name" value="GLYCOSYLTRANSFERASE WBBK-RELATED"/>
    <property type="match status" value="1"/>
</dbReference>
<dbReference type="AlphaFoldDB" id="A0A1F4VCI8"/>
<dbReference type="Proteomes" id="UP000176504">
    <property type="component" value="Unassembled WGS sequence"/>
</dbReference>
<organism evidence="3 4">
    <name type="scientific">candidate division WWE3 bacterium RIFCSPLOWO2_01_FULL_41_18</name>
    <dbReference type="NCBI Taxonomy" id="1802625"/>
    <lineage>
        <taxon>Bacteria</taxon>
        <taxon>Katanobacteria</taxon>
    </lineage>
</organism>
<name>A0A1F4VCI8_UNCKA</name>
<feature type="domain" description="Glycosyl transferase family 1" evidence="2">
    <location>
        <begin position="193"/>
        <end position="343"/>
    </location>
</feature>
<dbReference type="Pfam" id="PF00534">
    <property type="entry name" value="Glycos_transf_1"/>
    <property type="match status" value="1"/>
</dbReference>
<keyword evidence="1" id="KW-0808">Transferase</keyword>
<protein>
    <recommendedName>
        <fullName evidence="2">Glycosyl transferase family 1 domain-containing protein</fullName>
    </recommendedName>
</protein>
<proteinExistence type="predicted"/>